<comment type="caution">
    <text evidence="7">The sequence shown here is derived from an EMBL/GenBank/DDBJ whole genome shotgun (WGS) entry which is preliminary data.</text>
</comment>
<keyword evidence="4" id="KW-0648">Protein biosynthesis</keyword>
<dbReference type="Gene3D" id="1.10.132.20">
    <property type="entry name" value="Ribosome-recycling factor"/>
    <property type="match status" value="1"/>
</dbReference>
<dbReference type="InterPro" id="IPR002661">
    <property type="entry name" value="Ribosome_recyc_fac"/>
</dbReference>
<accession>A0A9D4V0I5</accession>
<dbReference type="SUPFAM" id="SSF55194">
    <property type="entry name" value="Ribosome recycling factor, RRF"/>
    <property type="match status" value="1"/>
</dbReference>
<dbReference type="PANTHER" id="PTHR20982:SF3">
    <property type="entry name" value="MITOCHONDRIAL RIBOSOME RECYCLING FACTOR PSEUDO 1"/>
    <property type="match status" value="1"/>
</dbReference>
<reference evidence="7" key="1">
    <citation type="submission" date="2021-01" db="EMBL/GenBank/DDBJ databases">
        <title>Adiantum capillus-veneris genome.</title>
        <authorList>
            <person name="Fang Y."/>
            <person name="Liao Q."/>
        </authorList>
    </citation>
    <scope>NUCLEOTIDE SEQUENCE</scope>
    <source>
        <strain evidence="7">H3</strain>
        <tissue evidence="7">Leaf</tissue>
    </source>
</reference>
<dbReference type="InterPro" id="IPR023584">
    <property type="entry name" value="Ribosome_recyc_fac_dom"/>
</dbReference>
<dbReference type="InterPro" id="IPR036191">
    <property type="entry name" value="RRF_sf"/>
</dbReference>
<evidence type="ECO:0000256" key="5">
    <source>
        <dbReference type="ARBA" id="ARBA00032397"/>
    </source>
</evidence>
<gene>
    <name evidence="7" type="ORF">GOP47_0007344</name>
</gene>
<dbReference type="AlphaFoldDB" id="A0A9D4V0I5"/>
<dbReference type="PANTHER" id="PTHR20982">
    <property type="entry name" value="RIBOSOME RECYCLING FACTOR"/>
    <property type="match status" value="1"/>
</dbReference>
<dbReference type="GO" id="GO:0005739">
    <property type="term" value="C:mitochondrion"/>
    <property type="evidence" value="ECO:0007669"/>
    <property type="project" value="TreeGrafter"/>
</dbReference>
<evidence type="ECO:0000259" key="6">
    <source>
        <dbReference type="Pfam" id="PF01765"/>
    </source>
</evidence>
<evidence type="ECO:0000256" key="4">
    <source>
        <dbReference type="ARBA" id="ARBA00022917"/>
    </source>
</evidence>
<keyword evidence="8" id="KW-1185">Reference proteome</keyword>
<name>A0A9D4V0I5_ADICA</name>
<comment type="similarity">
    <text evidence="2">Belongs to the RRF family.</text>
</comment>
<dbReference type="Gene3D" id="3.30.1360.40">
    <property type="match status" value="1"/>
</dbReference>
<organism evidence="7 8">
    <name type="scientific">Adiantum capillus-veneris</name>
    <name type="common">Maidenhair fern</name>
    <dbReference type="NCBI Taxonomy" id="13818"/>
    <lineage>
        <taxon>Eukaryota</taxon>
        <taxon>Viridiplantae</taxon>
        <taxon>Streptophyta</taxon>
        <taxon>Embryophyta</taxon>
        <taxon>Tracheophyta</taxon>
        <taxon>Polypodiopsida</taxon>
        <taxon>Polypodiidae</taxon>
        <taxon>Polypodiales</taxon>
        <taxon>Pteridineae</taxon>
        <taxon>Pteridaceae</taxon>
        <taxon>Vittarioideae</taxon>
        <taxon>Adiantum</taxon>
    </lineage>
</organism>
<protein>
    <recommendedName>
        <fullName evidence="3">Ribosome-recycling factor, chloroplastic</fullName>
    </recommendedName>
    <alternativeName>
        <fullName evidence="5">Ribosome-releasing factor, chloroplastic</fullName>
    </alternativeName>
</protein>
<dbReference type="OrthoDB" id="407355at2759"/>
<evidence type="ECO:0000256" key="1">
    <source>
        <dbReference type="ARBA" id="ARBA00002952"/>
    </source>
</evidence>
<dbReference type="Proteomes" id="UP000886520">
    <property type="component" value="Chromosome 7"/>
</dbReference>
<comment type="function">
    <text evidence="1">Responsible for the release of ribosomes from messenger RNA at the termination of chloroplastic protein biosynthesis.</text>
</comment>
<proteinExistence type="inferred from homology"/>
<dbReference type="Pfam" id="PF01765">
    <property type="entry name" value="RRF"/>
    <property type="match status" value="1"/>
</dbReference>
<dbReference type="GO" id="GO:0006412">
    <property type="term" value="P:translation"/>
    <property type="evidence" value="ECO:0007669"/>
    <property type="project" value="UniProtKB-KW"/>
</dbReference>
<feature type="domain" description="Ribosome recycling factor" evidence="6">
    <location>
        <begin position="44"/>
        <end position="206"/>
    </location>
</feature>
<dbReference type="EMBL" id="JABFUD020000007">
    <property type="protein sequence ID" value="KAI5077520.1"/>
    <property type="molecule type" value="Genomic_DNA"/>
</dbReference>
<dbReference type="GO" id="GO:0043023">
    <property type="term" value="F:ribosomal large subunit binding"/>
    <property type="evidence" value="ECO:0007669"/>
    <property type="project" value="TreeGrafter"/>
</dbReference>
<evidence type="ECO:0000256" key="3">
    <source>
        <dbReference type="ARBA" id="ARBA00014063"/>
    </source>
</evidence>
<sequence length="208" mass="23237">MLVFFFFTKEKREGDEDSSATYEDVYPSVKENAVSQMEGSLESLSKELSKLRTGRVSPGMLDHVTVVDNNGIRSPLPHVAAVTVIDNEKLRVTPFDAEIVKCVERGVRSSPLKLNPVVVGEIITVPVPKPTKEYIETMLKVVGKAAETAKMSIRRARQTAMDAVKKSTGHISKDDIKRREKEIEELTKKYVKTVDDNCKSKEKEMLPG</sequence>
<evidence type="ECO:0000313" key="7">
    <source>
        <dbReference type="EMBL" id="KAI5077520.1"/>
    </source>
</evidence>
<evidence type="ECO:0000313" key="8">
    <source>
        <dbReference type="Proteomes" id="UP000886520"/>
    </source>
</evidence>
<evidence type="ECO:0000256" key="2">
    <source>
        <dbReference type="ARBA" id="ARBA00005912"/>
    </source>
</evidence>